<feature type="region of interest" description="Disordered" evidence="1">
    <location>
        <begin position="20"/>
        <end position="39"/>
    </location>
</feature>
<reference evidence="2" key="1">
    <citation type="journal article" date="2014" name="Nat. Commun.">
        <title>Multiple recent horizontal transfers of a large genomic region in cheese making fungi.</title>
        <authorList>
            <person name="Cheeseman K."/>
            <person name="Ropars J."/>
            <person name="Renault P."/>
            <person name="Dupont J."/>
            <person name="Gouzy J."/>
            <person name="Branca A."/>
            <person name="Abraham A.L."/>
            <person name="Ceppi M."/>
            <person name="Conseiller E."/>
            <person name="Debuchy R."/>
            <person name="Malagnac F."/>
            <person name="Goarin A."/>
            <person name="Silar P."/>
            <person name="Lacoste S."/>
            <person name="Sallet E."/>
            <person name="Bensimon A."/>
            <person name="Giraud T."/>
            <person name="Brygoo Y."/>
        </authorList>
    </citation>
    <scope>NUCLEOTIDE SEQUENCE [LARGE SCALE GENOMIC DNA]</scope>
    <source>
        <strain evidence="2">FM164</strain>
    </source>
</reference>
<evidence type="ECO:0000313" key="2">
    <source>
        <dbReference type="EMBL" id="CDM38532.1"/>
    </source>
</evidence>
<organism evidence="2 3">
    <name type="scientific">Penicillium roqueforti (strain FM164)</name>
    <dbReference type="NCBI Taxonomy" id="1365484"/>
    <lineage>
        <taxon>Eukaryota</taxon>
        <taxon>Fungi</taxon>
        <taxon>Dikarya</taxon>
        <taxon>Ascomycota</taxon>
        <taxon>Pezizomycotina</taxon>
        <taxon>Eurotiomycetes</taxon>
        <taxon>Eurotiomycetidae</taxon>
        <taxon>Eurotiales</taxon>
        <taxon>Aspergillaceae</taxon>
        <taxon>Penicillium</taxon>
    </lineage>
</organism>
<dbReference type="Proteomes" id="UP000030686">
    <property type="component" value="Unassembled WGS sequence"/>
</dbReference>
<accession>W6R9I8</accession>
<evidence type="ECO:0000256" key="1">
    <source>
        <dbReference type="SAM" id="MobiDB-lite"/>
    </source>
</evidence>
<sequence>MGVTNQALVISSQIFIEPGSRACPSKIPREPPPPTIRREGRTSVFIPMGFPPTPGMMQFNC</sequence>
<protein>
    <submittedName>
        <fullName evidence="2">Uncharacterized protein</fullName>
    </submittedName>
</protein>
<gene>
    <name evidence="2" type="ORF">PROQFM164_S14g000031</name>
</gene>
<dbReference type="EMBL" id="HG792028">
    <property type="protein sequence ID" value="CDM38532.1"/>
    <property type="molecule type" value="Genomic_DNA"/>
</dbReference>
<dbReference type="AlphaFoldDB" id="W6R9I8"/>
<proteinExistence type="predicted"/>
<keyword evidence="3" id="KW-1185">Reference proteome</keyword>
<evidence type="ECO:0000313" key="3">
    <source>
        <dbReference type="Proteomes" id="UP000030686"/>
    </source>
</evidence>
<name>W6R9I8_PENRF</name>